<dbReference type="PRINTS" id="PR00039">
    <property type="entry name" value="HTHLYSR"/>
</dbReference>
<keyword evidence="3" id="KW-0238">DNA-binding</keyword>
<dbReference type="Gene3D" id="1.10.10.10">
    <property type="entry name" value="Winged helix-like DNA-binding domain superfamily/Winged helix DNA-binding domain"/>
    <property type="match status" value="1"/>
</dbReference>
<comment type="similarity">
    <text evidence="1">Belongs to the LysR transcriptional regulatory family.</text>
</comment>
<dbReference type="PANTHER" id="PTHR30419">
    <property type="entry name" value="HTH-TYPE TRANSCRIPTIONAL REGULATOR YBHD"/>
    <property type="match status" value="1"/>
</dbReference>
<evidence type="ECO:0000259" key="5">
    <source>
        <dbReference type="PROSITE" id="PS50931"/>
    </source>
</evidence>
<dbReference type="CDD" id="cd05466">
    <property type="entry name" value="PBP2_LTTR_substrate"/>
    <property type="match status" value="1"/>
</dbReference>
<reference evidence="6" key="1">
    <citation type="submission" date="2021-11" db="EMBL/GenBank/DDBJ databases">
        <authorList>
            <person name="Qingchun L."/>
            <person name="Dong Z."/>
            <person name="Zongwei Q."/>
            <person name="Jia Z."/>
            <person name="Duotao L."/>
        </authorList>
    </citation>
    <scope>NUCLEOTIDE SEQUENCE</scope>
    <source>
        <strain evidence="6">WLY-B-L2</strain>
    </source>
</reference>
<dbReference type="Pfam" id="PF00126">
    <property type="entry name" value="HTH_1"/>
    <property type="match status" value="1"/>
</dbReference>
<dbReference type="Proteomes" id="UP001165422">
    <property type="component" value="Unassembled WGS sequence"/>
</dbReference>
<evidence type="ECO:0000313" key="6">
    <source>
        <dbReference type="EMBL" id="MCC9296098.1"/>
    </source>
</evidence>
<evidence type="ECO:0000256" key="2">
    <source>
        <dbReference type="ARBA" id="ARBA00023015"/>
    </source>
</evidence>
<sequence>MRLDQLYYIVEVAQFKSISMAAERNYMSQPAISSSISKLELELGVTLFKRTNKGMVPTEIGKSVIEKAAGIIDKVEEIKNITRNNAMKLTGDISIAVEPSFCNTIMVNILTTFKYKHPKINLMVKVGESNDILHDLLSGRADISINLKTEQYVKSSDIIIKKLFKDNLMVIAGKNSTIGDKETISIEEALNQPVALYNTGYETKCGISQTLHKYGNLKVAYRFDNLNVIEKVVGNGTCISFVPKMMINYYKGSDSINTILINNASLEIEVIMVINKRHRISNIEKDLINTIKSLCQRCEFSD</sequence>
<evidence type="ECO:0000313" key="7">
    <source>
        <dbReference type="Proteomes" id="UP001165422"/>
    </source>
</evidence>
<dbReference type="SUPFAM" id="SSF53850">
    <property type="entry name" value="Periplasmic binding protein-like II"/>
    <property type="match status" value="1"/>
</dbReference>
<evidence type="ECO:0000256" key="3">
    <source>
        <dbReference type="ARBA" id="ARBA00023125"/>
    </source>
</evidence>
<dbReference type="InterPro" id="IPR000847">
    <property type="entry name" value="LysR_HTH_N"/>
</dbReference>
<evidence type="ECO:0000256" key="4">
    <source>
        <dbReference type="ARBA" id="ARBA00023163"/>
    </source>
</evidence>
<dbReference type="InterPro" id="IPR036388">
    <property type="entry name" value="WH-like_DNA-bd_sf"/>
</dbReference>
<keyword evidence="2" id="KW-0805">Transcription regulation</keyword>
<comment type="caution">
    <text evidence="6">The sequence shown here is derived from an EMBL/GenBank/DDBJ whole genome shotgun (WGS) entry which is preliminary data.</text>
</comment>
<dbReference type="Pfam" id="PF03466">
    <property type="entry name" value="LysR_substrate"/>
    <property type="match status" value="1"/>
</dbReference>
<evidence type="ECO:0000256" key="1">
    <source>
        <dbReference type="ARBA" id="ARBA00009437"/>
    </source>
</evidence>
<proteinExistence type="inferred from homology"/>
<keyword evidence="7" id="KW-1185">Reference proteome</keyword>
<dbReference type="EMBL" id="JAJJPB010000023">
    <property type="protein sequence ID" value="MCC9296098.1"/>
    <property type="molecule type" value="Genomic_DNA"/>
</dbReference>
<keyword evidence="4" id="KW-0804">Transcription</keyword>
<dbReference type="SUPFAM" id="SSF46785">
    <property type="entry name" value="Winged helix' DNA-binding domain"/>
    <property type="match status" value="1"/>
</dbReference>
<dbReference type="InterPro" id="IPR005119">
    <property type="entry name" value="LysR_subst-bd"/>
</dbReference>
<dbReference type="RefSeq" id="WP_229981825.1">
    <property type="nucleotide sequence ID" value="NZ_JAJJPB010000023.1"/>
</dbReference>
<organism evidence="6 7">
    <name type="scientific">Clostridium aromativorans</name>
    <dbReference type="NCBI Taxonomy" id="2836848"/>
    <lineage>
        <taxon>Bacteria</taxon>
        <taxon>Bacillati</taxon>
        <taxon>Bacillota</taxon>
        <taxon>Clostridia</taxon>
        <taxon>Eubacteriales</taxon>
        <taxon>Clostridiaceae</taxon>
        <taxon>Clostridium</taxon>
    </lineage>
</organism>
<feature type="domain" description="HTH lysR-type" evidence="5">
    <location>
        <begin position="1"/>
        <end position="58"/>
    </location>
</feature>
<gene>
    <name evidence="6" type="ORF">LN736_14655</name>
</gene>
<name>A0ABS8N8H8_9CLOT</name>
<accession>A0ABS8N8H8</accession>
<dbReference type="Gene3D" id="3.40.190.290">
    <property type="match status" value="1"/>
</dbReference>
<dbReference type="InterPro" id="IPR036390">
    <property type="entry name" value="WH_DNA-bd_sf"/>
</dbReference>
<protein>
    <submittedName>
        <fullName evidence="6">LysR family transcriptional regulator</fullName>
    </submittedName>
</protein>
<dbReference type="InterPro" id="IPR050950">
    <property type="entry name" value="HTH-type_LysR_regulators"/>
</dbReference>
<dbReference type="PROSITE" id="PS50931">
    <property type="entry name" value="HTH_LYSR"/>
    <property type="match status" value="1"/>
</dbReference>